<keyword evidence="2" id="KW-0472">Membrane</keyword>
<evidence type="ECO:0000256" key="1">
    <source>
        <dbReference type="SAM" id="MobiDB-lite"/>
    </source>
</evidence>
<feature type="transmembrane region" description="Helical" evidence="2">
    <location>
        <begin position="6"/>
        <end position="21"/>
    </location>
</feature>
<name>A0ABD3V7U9_SINWO</name>
<sequence>AVPITVIVVAILALVALTLIFKKRKLCFNNRHNSIEKEETNSDSAPDIPEIISSMIPSSVPPGSTSAPFERHYPNVKPITAIESEIQGNHIANTMINSTTELHETLKETKPKTLAKGNDGLFVAPAATPVIDEQNNLKI</sequence>
<proteinExistence type="predicted"/>
<keyword evidence="2" id="KW-1133">Transmembrane helix</keyword>
<protein>
    <submittedName>
        <fullName evidence="3">Uncharacterized protein</fullName>
    </submittedName>
</protein>
<dbReference type="AlphaFoldDB" id="A0ABD3V7U9"/>
<reference evidence="3 4" key="1">
    <citation type="submission" date="2024-11" db="EMBL/GenBank/DDBJ databases">
        <title>Chromosome-level genome assembly of the freshwater bivalve Anodonta woodiana.</title>
        <authorList>
            <person name="Chen X."/>
        </authorList>
    </citation>
    <scope>NUCLEOTIDE SEQUENCE [LARGE SCALE GENOMIC DNA]</scope>
    <source>
        <strain evidence="3">MN2024</strain>
        <tissue evidence="3">Gills</tissue>
    </source>
</reference>
<evidence type="ECO:0000256" key="2">
    <source>
        <dbReference type="SAM" id="Phobius"/>
    </source>
</evidence>
<feature type="compositionally biased region" description="Low complexity" evidence="1">
    <location>
        <begin position="46"/>
        <end position="64"/>
    </location>
</feature>
<accession>A0ABD3V7U9</accession>
<keyword evidence="2" id="KW-0812">Transmembrane</keyword>
<comment type="caution">
    <text evidence="3">The sequence shown here is derived from an EMBL/GenBank/DDBJ whole genome shotgun (WGS) entry which is preliminary data.</text>
</comment>
<feature type="non-terminal residue" evidence="3">
    <location>
        <position position="1"/>
    </location>
</feature>
<keyword evidence="4" id="KW-1185">Reference proteome</keyword>
<dbReference type="EMBL" id="JBJQND010000013">
    <property type="protein sequence ID" value="KAL3857580.1"/>
    <property type="molecule type" value="Genomic_DNA"/>
</dbReference>
<evidence type="ECO:0000313" key="3">
    <source>
        <dbReference type="EMBL" id="KAL3857580.1"/>
    </source>
</evidence>
<organism evidence="3 4">
    <name type="scientific">Sinanodonta woodiana</name>
    <name type="common">Chinese pond mussel</name>
    <name type="synonym">Anodonta woodiana</name>
    <dbReference type="NCBI Taxonomy" id="1069815"/>
    <lineage>
        <taxon>Eukaryota</taxon>
        <taxon>Metazoa</taxon>
        <taxon>Spiralia</taxon>
        <taxon>Lophotrochozoa</taxon>
        <taxon>Mollusca</taxon>
        <taxon>Bivalvia</taxon>
        <taxon>Autobranchia</taxon>
        <taxon>Heteroconchia</taxon>
        <taxon>Palaeoheterodonta</taxon>
        <taxon>Unionida</taxon>
        <taxon>Unionoidea</taxon>
        <taxon>Unionidae</taxon>
        <taxon>Unioninae</taxon>
        <taxon>Sinanodonta</taxon>
    </lineage>
</organism>
<feature type="region of interest" description="Disordered" evidence="1">
    <location>
        <begin position="36"/>
        <end position="68"/>
    </location>
</feature>
<gene>
    <name evidence="3" type="ORF">ACJMK2_012229</name>
</gene>
<dbReference type="Proteomes" id="UP001634394">
    <property type="component" value="Unassembled WGS sequence"/>
</dbReference>
<evidence type="ECO:0000313" key="4">
    <source>
        <dbReference type="Proteomes" id="UP001634394"/>
    </source>
</evidence>